<dbReference type="PANTHER" id="PTHR43026">
    <property type="entry name" value="2-HYDROXYACID DEHYDROGENASE HOMOLOG 1-RELATED"/>
    <property type="match status" value="1"/>
</dbReference>
<accession>A0A1K2HFR0</accession>
<gene>
    <name evidence="7" type="ORF">SAMN02746068_01665</name>
</gene>
<dbReference type="SUPFAM" id="SSF51735">
    <property type="entry name" value="NAD(P)-binding Rossmann-fold domains"/>
    <property type="match status" value="1"/>
</dbReference>
<dbReference type="GO" id="GO:0008720">
    <property type="term" value="F:D-lactate dehydrogenase (NAD+) activity"/>
    <property type="evidence" value="ECO:0007669"/>
    <property type="project" value="TreeGrafter"/>
</dbReference>
<dbReference type="PROSITE" id="PS00671">
    <property type="entry name" value="D_2_HYDROXYACID_DH_3"/>
    <property type="match status" value="1"/>
</dbReference>
<dbReference type="InterPro" id="IPR058205">
    <property type="entry name" value="D-LDH-like"/>
</dbReference>
<dbReference type="PROSITE" id="PS00670">
    <property type="entry name" value="D_2_HYDROXYACID_DH_2"/>
    <property type="match status" value="1"/>
</dbReference>
<dbReference type="InterPro" id="IPR036291">
    <property type="entry name" value="NAD(P)-bd_dom_sf"/>
</dbReference>
<dbReference type="SUPFAM" id="SSF52283">
    <property type="entry name" value="Formate/glycerate dehydrogenase catalytic domain-like"/>
    <property type="match status" value="1"/>
</dbReference>
<dbReference type="AlphaFoldDB" id="A0A1K2HFR0"/>
<feature type="domain" description="D-isomer specific 2-hydroxyacid dehydrogenase catalytic" evidence="5">
    <location>
        <begin position="16"/>
        <end position="321"/>
    </location>
</feature>
<dbReference type="Pfam" id="PF00389">
    <property type="entry name" value="2-Hacid_dh"/>
    <property type="match status" value="1"/>
</dbReference>
<protein>
    <submittedName>
        <fullName evidence="7">D-lactate dehydrogenase</fullName>
    </submittedName>
</protein>
<dbReference type="InterPro" id="IPR006139">
    <property type="entry name" value="D-isomer_2_OHA_DH_cat_dom"/>
</dbReference>
<keyword evidence="3" id="KW-0520">NAD</keyword>
<evidence type="ECO:0000313" key="7">
    <source>
        <dbReference type="EMBL" id="SFZ75615.1"/>
    </source>
</evidence>
<dbReference type="InterPro" id="IPR006140">
    <property type="entry name" value="D-isomer_DH_NAD-bd"/>
</dbReference>
<evidence type="ECO:0000313" key="8">
    <source>
        <dbReference type="Proteomes" id="UP000185655"/>
    </source>
</evidence>
<keyword evidence="2 4" id="KW-0560">Oxidoreductase</keyword>
<dbReference type="PANTHER" id="PTHR43026:SF1">
    <property type="entry name" value="2-HYDROXYACID DEHYDROGENASE HOMOLOG 1-RELATED"/>
    <property type="match status" value="1"/>
</dbReference>
<dbReference type="RefSeq" id="WP_031366803.1">
    <property type="nucleotide sequence ID" value="NZ_FPKS01000010.1"/>
</dbReference>
<evidence type="ECO:0000256" key="1">
    <source>
        <dbReference type="ARBA" id="ARBA00005854"/>
    </source>
</evidence>
<dbReference type="Gene3D" id="3.40.50.720">
    <property type="entry name" value="NAD(P)-binding Rossmann-like Domain"/>
    <property type="match status" value="2"/>
</dbReference>
<evidence type="ECO:0000256" key="4">
    <source>
        <dbReference type="RuleBase" id="RU003719"/>
    </source>
</evidence>
<comment type="similarity">
    <text evidence="1 4">Belongs to the D-isomer specific 2-hydroxyacid dehydrogenase family.</text>
</comment>
<dbReference type="GO" id="GO:0051287">
    <property type="term" value="F:NAD binding"/>
    <property type="evidence" value="ECO:0007669"/>
    <property type="project" value="InterPro"/>
</dbReference>
<reference evidence="7 8" key="1">
    <citation type="submission" date="2016-11" db="EMBL/GenBank/DDBJ databases">
        <authorList>
            <person name="Jaros S."/>
            <person name="Januszkiewicz K."/>
            <person name="Wedrychowicz H."/>
        </authorList>
    </citation>
    <scope>NUCLEOTIDE SEQUENCE [LARGE SCALE GENOMIC DNA]</scope>
    <source>
        <strain evidence="7 8">DSM 22330</strain>
    </source>
</reference>
<dbReference type="STRING" id="1122154.SAMN02746068_01665"/>
<proteinExistence type="inferred from homology"/>
<evidence type="ECO:0000259" key="5">
    <source>
        <dbReference type="Pfam" id="PF00389"/>
    </source>
</evidence>
<dbReference type="EMBL" id="FPKS01000010">
    <property type="protein sequence ID" value="SFZ75615.1"/>
    <property type="molecule type" value="Genomic_DNA"/>
</dbReference>
<dbReference type="OrthoDB" id="9805416at2"/>
<dbReference type="InterPro" id="IPR029753">
    <property type="entry name" value="D-isomer_DH_CS"/>
</dbReference>
<organism evidence="7 8">
    <name type="scientific">Pseudolactococcus chungangensis CAU 28 = DSM 22330</name>
    <dbReference type="NCBI Taxonomy" id="1122154"/>
    <lineage>
        <taxon>Bacteria</taxon>
        <taxon>Bacillati</taxon>
        <taxon>Bacillota</taxon>
        <taxon>Bacilli</taxon>
        <taxon>Lactobacillales</taxon>
        <taxon>Streptococcaceae</taxon>
        <taxon>Pseudolactococcus</taxon>
    </lineage>
</organism>
<evidence type="ECO:0000259" key="6">
    <source>
        <dbReference type="Pfam" id="PF02826"/>
    </source>
</evidence>
<feature type="domain" description="D-isomer specific 2-hydroxyacid dehydrogenase NAD-binding" evidence="6">
    <location>
        <begin position="113"/>
        <end position="290"/>
    </location>
</feature>
<dbReference type="Pfam" id="PF02826">
    <property type="entry name" value="2-Hacid_dh_C"/>
    <property type="match status" value="1"/>
</dbReference>
<sequence length="322" mass="35540">MKLIFMGANEQEIPFIIRWGERHQIAIEVVSENLSLENSHKTKGYDGICFYPNQEMATDPRLYQALKENGIKVLSVKSTGVDGINFDFARQYQLTVTNVPAYSPTSVGHFAIMLILMTLRQVPNYLSESNRKAHMGRELSDVTVGILGTGRIGSLVADNLLAMGANVIACGNQENINLKTKGMSYVNFDTLLEKSDVISIHIPASTQNYHLLSTDVFHKMKADVILINTARGAIIDTQALIPFLEAGKIGGLGIDALEDEAQYFSGKWTENPLAQRLLAFENVIITPHIAYFTDLAVREIVETALDNAVAIINNEENLNIVA</sequence>
<name>A0A1K2HFR0_9LACT</name>
<evidence type="ECO:0000256" key="2">
    <source>
        <dbReference type="ARBA" id="ARBA00023002"/>
    </source>
</evidence>
<evidence type="ECO:0000256" key="3">
    <source>
        <dbReference type="ARBA" id="ARBA00023027"/>
    </source>
</evidence>
<dbReference type="Proteomes" id="UP000185655">
    <property type="component" value="Unassembled WGS sequence"/>
</dbReference>